<dbReference type="Gene3D" id="3.40.50.2300">
    <property type="match status" value="1"/>
</dbReference>
<keyword evidence="4" id="KW-0238">DNA-binding</keyword>
<evidence type="ECO:0000259" key="2">
    <source>
        <dbReference type="PROSITE" id="PS50110"/>
    </source>
</evidence>
<dbReference type="InterPro" id="IPR007492">
    <property type="entry name" value="LytTR_DNA-bd_dom"/>
</dbReference>
<accession>A0A495MJK8</accession>
<dbReference type="EMBL" id="RBLC01000001">
    <property type="protein sequence ID" value="RKS26156.1"/>
    <property type="molecule type" value="Genomic_DNA"/>
</dbReference>
<organism evidence="4 5">
    <name type="scientific">Flavobacterium endophyticum</name>
    <dbReference type="NCBI Taxonomy" id="1540163"/>
    <lineage>
        <taxon>Bacteria</taxon>
        <taxon>Pseudomonadati</taxon>
        <taxon>Bacteroidota</taxon>
        <taxon>Flavobacteriia</taxon>
        <taxon>Flavobacteriales</taxon>
        <taxon>Flavobacteriaceae</taxon>
        <taxon>Flavobacterium</taxon>
    </lineage>
</organism>
<name>A0A495MJK8_9FLAO</name>
<evidence type="ECO:0000259" key="3">
    <source>
        <dbReference type="PROSITE" id="PS50930"/>
    </source>
</evidence>
<dbReference type="PROSITE" id="PS50110">
    <property type="entry name" value="RESPONSE_REGULATORY"/>
    <property type="match status" value="1"/>
</dbReference>
<dbReference type="GO" id="GO:0000156">
    <property type="term" value="F:phosphorelay response regulator activity"/>
    <property type="evidence" value="ECO:0007669"/>
    <property type="project" value="InterPro"/>
</dbReference>
<feature type="domain" description="HTH LytTR-type" evidence="3">
    <location>
        <begin position="172"/>
        <end position="274"/>
    </location>
</feature>
<dbReference type="AlphaFoldDB" id="A0A495MJK8"/>
<comment type="caution">
    <text evidence="4">The sequence shown here is derived from an EMBL/GenBank/DDBJ whole genome shotgun (WGS) entry which is preliminary data.</text>
</comment>
<dbReference type="Proteomes" id="UP000277579">
    <property type="component" value="Unassembled WGS sequence"/>
</dbReference>
<evidence type="ECO:0000313" key="4">
    <source>
        <dbReference type="EMBL" id="RKS26156.1"/>
    </source>
</evidence>
<keyword evidence="5" id="KW-1185">Reference proteome</keyword>
<feature type="domain" description="Response regulatory" evidence="2">
    <location>
        <begin position="18"/>
        <end position="136"/>
    </location>
</feature>
<evidence type="ECO:0000256" key="1">
    <source>
        <dbReference type="PROSITE-ProRule" id="PRU00169"/>
    </source>
</evidence>
<dbReference type="SUPFAM" id="SSF52172">
    <property type="entry name" value="CheY-like"/>
    <property type="match status" value="1"/>
</dbReference>
<dbReference type="InterPro" id="IPR001789">
    <property type="entry name" value="Sig_transdc_resp-reg_receiver"/>
</dbReference>
<proteinExistence type="predicted"/>
<dbReference type="SMART" id="SM00850">
    <property type="entry name" value="LytTR"/>
    <property type="match status" value="1"/>
</dbReference>
<dbReference type="InterPro" id="IPR011006">
    <property type="entry name" value="CheY-like_superfamily"/>
</dbReference>
<protein>
    <submittedName>
        <fullName evidence="4">DNA-binding LytR/AlgR family response regulator</fullName>
    </submittedName>
</protein>
<comment type="caution">
    <text evidence="1">Lacks conserved residue(s) required for the propagation of feature annotation.</text>
</comment>
<dbReference type="Pfam" id="PF04397">
    <property type="entry name" value="LytTR"/>
    <property type="match status" value="1"/>
</dbReference>
<reference evidence="4 5" key="1">
    <citation type="submission" date="2018-10" db="EMBL/GenBank/DDBJ databases">
        <title>Genomic Encyclopedia of Archaeal and Bacterial Type Strains, Phase II (KMG-II): from individual species to whole genera.</title>
        <authorList>
            <person name="Goeker M."/>
        </authorList>
    </citation>
    <scope>NUCLEOTIDE SEQUENCE [LARGE SCALE GENOMIC DNA]</scope>
    <source>
        <strain evidence="4 5">DSM 29537</strain>
    </source>
</reference>
<dbReference type="Gene3D" id="2.40.50.1020">
    <property type="entry name" value="LytTr DNA-binding domain"/>
    <property type="match status" value="1"/>
</dbReference>
<gene>
    <name evidence="4" type="ORF">CLV94_1212</name>
</gene>
<sequence>MDCFSKNKFCYQQLMSYSYVIINDNQENVLSIQGMADGFQSLHFAASANNYDDGLNAILEYQPQLVFLEIDPKDKASKLSLSLINELYRYLKTIPKIVVTAKNGNLALEAIKHEVFDYLVAPFELNDFRKTVLKFEKSISLPVSNVPTETIQKPLVIDNDQSLKAEPEQLTICIKSYGDYRFIDAKDILYFQADNNSTDIHLNNGEMITAFKTLKHFENVLPSQFYRIHNSYIVNINYVSRIHTGNTVCYIKNTTTKLPFSKSYKANVDQIIAVISSSNYLEI</sequence>
<dbReference type="GO" id="GO:0003677">
    <property type="term" value="F:DNA binding"/>
    <property type="evidence" value="ECO:0007669"/>
    <property type="project" value="UniProtKB-KW"/>
</dbReference>
<dbReference type="PROSITE" id="PS50930">
    <property type="entry name" value="HTH_LYTTR"/>
    <property type="match status" value="1"/>
</dbReference>
<dbReference type="PANTHER" id="PTHR37299:SF1">
    <property type="entry name" value="STAGE 0 SPORULATION PROTEIN A HOMOLOG"/>
    <property type="match status" value="1"/>
</dbReference>
<dbReference type="InterPro" id="IPR046947">
    <property type="entry name" value="LytR-like"/>
</dbReference>
<dbReference type="PANTHER" id="PTHR37299">
    <property type="entry name" value="TRANSCRIPTIONAL REGULATOR-RELATED"/>
    <property type="match status" value="1"/>
</dbReference>
<evidence type="ECO:0000313" key="5">
    <source>
        <dbReference type="Proteomes" id="UP000277579"/>
    </source>
</evidence>